<protein>
    <submittedName>
        <fullName evidence="1">Uncharacterized protein</fullName>
    </submittedName>
</protein>
<accession>A0A644Y7P4</accession>
<dbReference type="EMBL" id="VSSQ01004296">
    <property type="protein sequence ID" value="MPM24586.1"/>
    <property type="molecule type" value="Genomic_DNA"/>
</dbReference>
<sequence length="77" mass="9461">MYLSEACYDCVVKEEVMVKNIEYPDYIDYYYFTKGSNVIKLERKNDSDIIYSKYIRFNNPREALECFEDKCWIREKK</sequence>
<dbReference type="AlphaFoldDB" id="A0A644Y7P4"/>
<organism evidence="1">
    <name type="scientific">bioreactor metagenome</name>
    <dbReference type="NCBI Taxonomy" id="1076179"/>
    <lineage>
        <taxon>unclassified sequences</taxon>
        <taxon>metagenomes</taxon>
        <taxon>ecological metagenomes</taxon>
    </lineage>
</organism>
<proteinExistence type="predicted"/>
<gene>
    <name evidence="1" type="ORF">SDC9_71069</name>
</gene>
<evidence type="ECO:0000313" key="1">
    <source>
        <dbReference type="EMBL" id="MPM24586.1"/>
    </source>
</evidence>
<comment type="caution">
    <text evidence="1">The sequence shown here is derived from an EMBL/GenBank/DDBJ whole genome shotgun (WGS) entry which is preliminary data.</text>
</comment>
<reference evidence="1" key="1">
    <citation type="submission" date="2019-08" db="EMBL/GenBank/DDBJ databases">
        <authorList>
            <person name="Kucharzyk K."/>
            <person name="Murdoch R.W."/>
            <person name="Higgins S."/>
            <person name="Loffler F."/>
        </authorList>
    </citation>
    <scope>NUCLEOTIDE SEQUENCE</scope>
</reference>
<name>A0A644Y7P4_9ZZZZ</name>